<dbReference type="EMBL" id="NPIC01000004">
    <property type="protein sequence ID" value="RDL36559.1"/>
    <property type="molecule type" value="Genomic_DNA"/>
</dbReference>
<dbReference type="GeneID" id="43598760"/>
<evidence type="ECO:0000313" key="4">
    <source>
        <dbReference type="EMBL" id="RDL36559.1"/>
    </source>
</evidence>
<gene>
    <name evidence="4" type="ORF">BP5553_05911</name>
</gene>
<dbReference type="InterPro" id="IPR056632">
    <property type="entry name" value="DUF7730"/>
</dbReference>
<evidence type="ECO:0000313" key="5">
    <source>
        <dbReference type="Proteomes" id="UP000254866"/>
    </source>
</evidence>
<keyword evidence="5" id="KW-1185">Reference proteome</keyword>
<sequence length="310" mass="36080">MPPLRKGVPFKRKDIAKAFFDLDISDSEPSTVSQTPKPRDHNRLIASKPPLDKAKGSNKVALLTLPVEIRLRIYDLLVVSRFDRTENPSWAVGHTDQKLVLLDMGQFRQYRTMEPGILQTCKQIYHEANSILYSQNVFAISEPKQVFRFIEQIGLANLKLVKTLDIWVPWMAELSPWLQLLNILAEEASGLRCIELGWSADCEFTWKLRRGARERGLGDNLEFVRVLGKIRGLEKLVISGFYAKNWLAYLEERMGIRVRAICGHRREERELKEGDLNDKELEFEKLIREMNEKELQTFMEYQQETEDLFP</sequence>
<dbReference type="Proteomes" id="UP000254866">
    <property type="component" value="Unassembled WGS sequence"/>
</dbReference>
<feature type="domain" description="DUF7730" evidence="3">
    <location>
        <begin position="111"/>
        <end position="167"/>
    </location>
</feature>
<feature type="coiled-coil region" evidence="1">
    <location>
        <begin position="269"/>
        <end position="296"/>
    </location>
</feature>
<dbReference type="RefSeq" id="XP_031869215.1">
    <property type="nucleotide sequence ID" value="XM_032014534.1"/>
</dbReference>
<evidence type="ECO:0000256" key="1">
    <source>
        <dbReference type="SAM" id="Coils"/>
    </source>
</evidence>
<proteinExistence type="predicted"/>
<name>A0A370TM19_9HELO</name>
<dbReference type="OrthoDB" id="2951834at2759"/>
<keyword evidence="1" id="KW-0175">Coiled coil</keyword>
<comment type="caution">
    <text evidence="4">The sequence shown here is derived from an EMBL/GenBank/DDBJ whole genome shotgun (WGS) entry which is preliminary data.</text>
</comment>
<feature type="region of interest" description="Disordered" evidence="2">
    <location>
        <begin position="26"/>
        <end position="52"/>
    </location>
</feature>
<accession>A0A370TM19</accession>
<dbReference type="Pfam" id="PF24864">
    <property type="entry name" value="DUF7730"/>
    <property type="match status" value="1"/>
</dbReference>
<protein>
    <recommendedName>
        <fullName evidence="3">DUF7730 domain-containing protein</fullName>
    </recommendedName>
</protein>
<reference evidence="4 5" key="1">
    <citation type="journal article" date="2018" name="IMA Fungus">
        <title>IMA Genome-F 9: Draft genome sequence of Annulohypoxylon stygium, Aspergillus mulundensis, Berkeleyomyces basicola (syn. Thielaviopsis basicola), Ceratocystis smalleyi, two Cercospora beticola strains, Coleophoma cylindrospora, Fusarium fracticaudum, Phialophora cf. hyalina, and Morchella septimelata.</title>
        <authorList>
            <person name="Wingfield B.D."/>
            <person name="Bills G.F."/>
            <person name="Dong Y."/>
            <person name="Huang W."/>
            <person name="Nel W.J."/>
            <person name="Swalarsk-Parry B.S."/>
            <person name="Vaghefi N."/>
            <person name="Wilken P.M."/>
            <person name="An Z."/>
            <person name="de Beer Z.W."/>
            <person name="De Vos L."/>
            <person name="Chen L."/>
            <person name="Duong T.A."/>
            <person name="Gao Y."/>
            <person name="Hammerbacher A."/>
            <person name="Kikkert J.R."/>
            <person name="Li Y."/>
            <person name="Li H."/>
            <person name="Li K."/>
            <person name="Li Q."/>
            <person name="Liu X."/>
            <person name="Ma X."/>
            <person name="Naidoo K."/>
            <person name="Pethybridge S.J."/>
            <person name="Sun J."/>
            <person name="Steenkamp E.T."/>
            <person name="van der Nest M.A."/>
            <person name="van Wyk S."/>
            <person name="Wingfield M.J."/>
            <person name="Xiong C."/>
            <person name="Yue Q."/>
            <person name="Zhang X."/>
        </authorList>
    </citation>
    <scope>NUCLEOTIDE SEQUENCE [LARGE SCALE GENOMIC DNA]</scope>
    <source>
        <strain evidence="4 5">BP 5553</strain>
    </source>
</reference>
<dbReference type="AlphaFoldDB" id="A0A370TM19"/>
<evidence type="ECO:0000259" key="3">
    <source>
        <dbReference type="Pfam" id="PF24864"/>
    </source>
</evidence>
<dbReference type="PANTHER" id="PTHR38790">
    <property type="entry name" value="2EXR DOMAIN-CONTAINING PROTEIN-RELATED"/>
    <property type="match status" value="1"/>
</dbReference>
<feature type="compositionally biased region" description="Polar residues" evidence="2">
    <location>
        <begin position="27"/>
        <end position="36"/>
    </location>
</feature>
<organism evidence="4 5">
    <name type="scientific">Venustampulla echinocandica</name>
    <dbReference type="NCBI Taxonomy" id="2656787"/>
    <lineage>
        <taxon>Eukaryota</taxon>
        <taxon>Fungi</taxon>
        <taxon>Dikarya</taxon>
        <taxon>Ascomycota</taxon>
        <taxon>Pezizomycotina</taxon>
        <taxon>Leotiomycetes</taxon>
        <taxon>Helotiales</taxon>
        <taxon>Pleuroascaceae</taxon>
        <taxon>Venustampulla</taxon>
    </lineage>
</organism>
<evidence type="ECO:0000256" key="2">
    <source>
        <dbReference type="SAM" id="MobiDB-lite"/>
    </source>
</evidence>